<comment type="caution">
    <text evidence="4">The sequence shown here is derived from an EMBL/GenBank/DDBJ whole genome shotgun (WGS) entry which is preliminary data.</text>
</comment>
<dbReference type="AlphaFoldDB" id="A0AAE1JRI0"/>
<feature type="coiled-coil region" evidence="1">
    <location>
        <begin position="47"/>
        <end position="194"/>
    </location>
</feature>
<feature type="transmembrane region" description="Helical" evidence="2">
    <location>
        <begin position="403"/>
        <end position="425"/>
    </location>
</feature>
<organism evidence="4 5">
    <name type="scientific">Acacia crassicarpa</name>
    <name type="common">northern wattle</name>
    <dbReference type="NCBI Taxonomy" id="499986"/>
    <lineage>
        <taxon>Eukaryota</taxon>
        <taxon>Viridiplantae</taxon>
        <taxon>Streptophyta</taxon>
        <taxon>Embryophyta</taxon>
        <taxon>Tracheophyta</taxon>
        <taxon>Spermatophyta</taxon>
        <taxon>Magnoliopsida</taxon>
        <taxon>eudicotyledons</taxon>
        <taxon>Gunneridae</taxon>
        <taxon>Pentapetalae</taxon>
        <taxon>rosids</taxon>
        <taxon>fabids</taxon>
        <taxon>Fabales</taxon>
        <taxon>Fabaceae</taxon>
        <taxon>Caesalpinioideae</taxon>
        <taxon>mimosoid clade</taxon>
        <taxon>Acacieae</taxon>
        <taxon>Acacia</taxon>
    </lineage>
</organism>
<dbReference type="Proteomes" id="UP001293593">
    <property type="component" value="Unassembled WGS sequence"/>
</dbReference>
<evidence type="ECO:0000256" key="3">
    <source>
        <dbReference type="SAM" id="SignalP"/>
    </source>
</evidence>
<evidence type="ECO:0000256" key="1">
    <source>
        <dbReference type="SAM" id="Coils"/>
    </source>
</evidence>
<feature type="signal peptide" evidence="3">
    <location>
        <begin position="1"/>
        <end position="23"/>
    </location>
</feature>
<keyword evidence="2" id="KW-0812">Transmembrane</keyword>
<dbReference type="PANTHER" id="PTHR34360:SF1">
    <property type="entry name" value="OS08G0519400 PROTEIN"/>
    <property type="match status" value="1"/>
</dbReference>
<keyword evidence="3" id="KW-0732">Signal</keyword>
<dbReference type="EMBL" id="JAWXYG010000004">
    <property type="protein sequence ID" value="KAK4274323.1"/>
    <property type="molecule type" value="Genomic_DNA"/>
</dbReference>
<evidence type="ECO:0000313" key="5">
    <source>
        <dbReference type="Proteomes" id="UP001293593"/>
    </source>
</evidence>
<keyword evidence="1" id="KW-0175">Coiled coil</keyword>
<keyword evidence="2" id="KW-1133">Transmembrane helix</keyword>
<reference evidence="4" key="1">
    <citation type="submission" date="2023-10" db="EMBL/GenBank/DDBJ databases">
        <title>Chromosome-level genome of the transformable northern wattle, Acacia crassicarpa.</title>
        <authorList>
            <person name="Massaro I."/>
            <person name="Sinha N.R."/>
            <person name="Poethig S."/>
            <person name="Leichty A.R."/>
        </authorList>
    </citation>
    <scope>NUCLEOTIDE SEQUENCE</scope>
    <source>
        <strain evidence="4">Acra3RX</strain>
        <tissue evidence="4">Leaf</tissue>
    </source>
</reference>
<accession>A0AAE1JRI0</accession>
<sequence length="452" mass="51644">MASPKLVILFISLVALFFSHVRADVSVEQGIAEDELLRVNVVDDSDSLALKTKLDQLKSKIQTLESHVSEKAQELKSKDELLAEKENIIQDRSDSIESLQNEIASLQEKGALDSQSKVGKANARAIELEKQVDKLKMEIETQNKGKVTLERRAIEAEEQIHGLNIKLENLQKINEEQKMQIHKIERALRVSEEEIMSSKFEESYRRKDLMEVYDAWLPPWLAVRWVHCKSFLQTHWNEHGKPTLEVITQKVLEKKAQTGKWAEPHVETIKTKWIPAMKEQCSVLKTKAEPHVQLLTVKVVEVYEVSKSVVTPHLISIQQAVDPYFQEAKRLSKPYLDQVAIAAKPHVDRLVVASEPYTKKAIHAYGKFLESATTYHGQVQATVRETLEKHELTRPFATKESGWFAASALLGLPFILLVRVFSAIFCRKARKSVRNVSAHHPRRKAKRGRHDQ</sequence>
<evidence type="ECO:0000313" key="4">
    <source>
        <dbReference type="EMBL" id="KAK4274323.1"/>
    </source>
</evidence>
<gene>
    <name evidence="4" type="ORF">QN277_017560</name>
</gene>
<proteinExistence type="predicted"/>
<evidence type="ECO:0000256" key="2">
    <source>
        <dbReference type="SAM" id="Phobius"/>
    </source>
</evidence>
<dbReference type="PANTHER" id="PTHR34360">
    <property type="entry name" value="OS08G0519400 PROTEIN"/>
    <property type="match status" value="1"/>
</dbReference>
<dbReference type="SUPFAM" id="SSF58113">
    <property type="entry name" value="Apolipoprotein A-I"/>
    <property type="match status" value="1"/>
</dbReference>
<keyword evidence="5" id="KW-1185">Reference proteome</keyword>
<feature type="chain" id="PRO_5042210060" evidence="3">
    <location>
        <begin position="24"/>
        <end position="452"/>
    </location>
</feature>
<keyword evidence="2" id="KW-0472">Membrane</keyword>
<name>A0AAE1JRI0_9FABA</name>
<dbReference type="Gene3D" id="1.10.287.1490">
    <property type="match status" value="1"/>
</dbReference>
<protein>
    <submittedName>
        <fullName evidence="4">Uncharacterized protein</fullName>
    </submittedName>
</protein>